<accession>A0A921ITQ6</accession>
<gene>
    <name evidence="2" type="ORF">K8V70_01310</name>
</gene>
<keyword evidence="1" id="KW-1133">Transmembrane helix</keyword>
<evidence type="ECO:0000256" key="1">
    <source>
        <dbReference type="SAM" id="Phobius"/>
    </source>
</evidence>
<comment type="caution">
    <text evidence="2">The sequence shown here is derived from an EMBL/GenBank/DDBJ whole genome shotgun (WGS) entry which is preliminary data.</text>
</comment>
<evidence type="ECO:0008006" key="4">
    <source>
        <dbReference type="Google" id="ProtNLM"/>
    </source>
</evidence>
<dbReference type="Proteomes" id="UP000753256">
    <property type="component" value="Unassembled WGS sequence"/>
</dbReference>
<keyword evidence="1" id="KW-0472">Membrane</keyword>
<name>A0A921ITQ6_9ACTN</name>
<sequence>MSGNSRIVKGIGLFFLVLGVLAIATAAIMFFGAPAADLDIEDGVQIAQLYAVILAVSGVFQLATGFIGMRAAKHAKLLKPFVFLCAIIVVLNLSQIGITIRAGEGEIWQNLIYAATAFSGVIFASRAMKDQNLS</sequence>
<reference evidence="2" key="2">
    <citation type="submission" date="2021-09" db="EMBL/GenBank/DDBJ databases">
        <authorList>
            <person name="Gilroy R."/>
        </authorList>
    </citation>
    <scope>NUCLEOTIDE SEQUENCE</scope>
    <source>
        <strain evidence="2">ChiHjej13B12-9602</strain>
    </source>
</reference>
<feature type="transmembrane region" description="Helical" evidence="1">
    <location>
        <begin position="47"/>
        <end position="69"/>
    </location>
</feature>
<proteinExistence type="predicted"/>
<organism evidence="2 3">
    <name type="scientific">Enorma phocaeensis</name>
    <dbReference type="NCBI Taxonomy" id="1871019"/>
    <lineage>
        <taxon>Bacteria</taxon>
        <taxon>Bacillati</taxon>
        <taxon>Actinomycetota</taxon>
        <taxon>Coriobacteriia</taxon>
        <taxon>Coriobacteriales</taxon>
        <taxon>Coriobacteriaceae</taxon>
        <taxon>Enorma</taxon>
    </lineage>
</organism>
<reference evidence="2" key="1">
    <citation type="journal article" date="2021" name="PeerJ">
        <title>Extensive microbial diversity within the chicken gut microbiome revealed by metagenomics and culture.</title>
        <authorList>
            <person name="Gilroy R."/>
            <person name="Ravi A."/>
            <person name="Getino M."/>
            <person name="Pursley I."/>
            <person name="Horton D.L."/>
            <person name="Alikhan N.F."/>
            <person name="Baker D."/>
            <person name="Gharbi K."/>
            <person name="Hall N."/>
            <person name="Watson M."/>
            <person name="Adriaenssens E.M."/>
            <person name="Foster-Nyarko E."/>
            <person name="Jarju S."/>
            <person name="Secka A."/>
            <person name="Antonio M."/>
            <person name="Oren A."/>
            <person name="Chaudhuri R.R."/>
            <person name="La Ragione R."/>
            <person name="Hildebrand F."/>
            <person name="Pallen M.J."/>
        </authorList>
    </citation>
    <scope>NUCLEOTIDE SEQUENCE</scope>
    <source>
        <strain evidence="2">ChiHjej13B12-9602</strain>
    </source>
</reference>
<dbReference type="AlphaFoldDB" id="A0A921ITQ6"/>
<dbReference type="RefSeq" id="WP_273188675.1">
    <property type="nucleotide sequence ID" value="NZ_DYUZ01000007.1"/>
</dbReference>
<feature type="transmembrane region" description="Helical" evidence="1">
    <location>
        <begin position="107"/>
        <end position="125"/>
    </location>
</feature>
<evidence type="ECO:0000313" key="3">
    <source>
        <dbReference type="Proteomes" id="UP000753256"/>
    </source>
</evidence>
<feature type="transmembrane region" description="Helical" evidence="1">
    <location>
        <begin position="12"/>
        <end position="35"/>
    </location>
</feature>
<dbReference type="EMBL" id="DYUZ01000007">
    <property type="protein sequence ID" value="HJG36491.1"/>
    <property type="molecule type" value="Genomic_DNA"/>
</dbReference>
<protein>
    <recommendedName>
        <fullName evidence="4">DUF4383 domain-containing protein</fullName>
    </recommendedName>
</protein>
<feature type="transmembrane region" description="Helical" evidence="1">
    <location>
        <begin position="81"/>
        <end position="101"/>
    </location>
</feature>
<keyword evidence="1" id="KW-0812">Transmembrane</keyword>
<evidence type="ECO:0000313" key="2">
    <source>
        <dbReference type="EMBL" id="HJG36491.1"/>
    </source>
</evidence>